<dbReference type="EMBL" id="FLQV01001281">
    <property type="protein sequence ID" value="SBS99399.1"/>
    <property type="molecule type" value="Genomic_DNA"/>
</dbReference>
<gene>
    <name evidence="1" type="ORF">POVCU1_052520</name>
</gene>
<evidence type="ECO:0000313" key="2">
    <source>
        <dbReference type="Proteomes" id="UP000078546"/>
    </source>
</evidence>
<protein>
    <submittedName>
        <fullName evidence="1">Uncharacterized protein</fullName>
    </submittedName>
</protein>
<organism evidence="1 2">
    <name type="scientific">Plasmodium ovale curtisi</name>
    <dbReference type="NCBI Taxonomy" id="864141"/>
    <lineage>
        <taxon>Eukaryota</taxon>
        <taxon>Sar</taxon>
        <taxon>Alveolata</taxon>
        <taxon>Apicomplexa</taxon>
        <taxon>Aconoidasida</taxon>
        <taxon>Haemosporida</taxon>
        <taxon>Plasmodiidae</taxon>
        <taxon>Plasmodium</taxon>
        <taxon>Plasmodium (Plasmodium)</taxon>
    </lineage>
</organism>
<proteinExistence type="predicted"/>
<accession>A0A1A8X6K1</accession>
<sequence>MNAIIKSANGFYKDIWDTLIKKVEQKWEQFPEVNYKDKLYIKIENDTISIIGPQSHILNSSNYICDVELDELSDDDITIPTDMESLIMTISLEKISPNKIKKA</sequence>
<evidence type="ECO:0000313" key="1">
    <source>
        <dbReference type="EMBL" id="SBS99399.1"/>
    </source>
</evidence>
<reference evidence="2" key="1">
    <citation type="submission" date="2016-05" db="EMBL/GenBank/DDBJ databases">
        <authorList>
            <person name="Naeem Raeece"/>
        </authorList>
    </citation>
    <scope>NUCLEOTIDE SEQUENCE [LARGE SCALE GENOMIC DNA]</scope>
</reference>
<dbReference type="AlphaFoldDB" id="A0A1A8X6K1"/>
<dbReference type="Proteomes" id="UP000078546">
    <property type="component" value="Unassembled WGS sequence"/>
</dbReference>
<name>A0A1A8X6K1_PLAOA</name>